<organism evidence="1 2">
    <name type="scientific">Formimonas warabiya</name>
    <dbReference type="NCBI Taxonomy" id="1761012"/>
    <lineage>
        <taxon>Bacteria</taxon>
        <taxon>Bacillati</taxon>
        <taxon>Bacillota</taxon>
        <taxon>Clostridia</taxon>
        <taxon>Eubacteriales</taxon>
        <taxon>Peptococcaceae</taxon>
        <taxon>Candidatus Formimonas</taxon>
    </lineage>
</organism>
<evidence type="ECO:0000313" key="2">
    <source>
        <dbReference type="Proteomes" id="UP000323521"/>
    </source>
</evidence>
<gene>
    <name evidence="1" type="ORF">DCMF_25805</name>
</gene>
<dbReference type="Proteomes" id="UP000323521">
    <property type="component" value="Chromosome"/>
</dbReference>
<evidence type="ECO:0000313" key="1">
    <source>
        <dbReference type="EMBL" id="ATW27713.1"/>
    </source>
</evidence>
<protein>
    <submittedName>
        <fullName evidence="1">Uncharacterized protein</fullName>
    </submittedName>
</protein>
<proteinExistence type="predicted"/>
<dbReference type="EMBL" id="CP017634">
    <property type="protein sequence ID" value="ATW27713.1"/>
    <property type="molecule type" value="Genomic_DNA"/>
</dbReference>
<dbReference type="AlphaFoldDB" id="A0A3G1KYZ0"/>
<keyword evidence="2" id="KW-1185">Reference proteome</keyword>
<dbReference type="KEGG" id="fwa:DCMF_25805"/>
<accession>A0A3G1KYZ0</accession>
<reference evidence="1 2" key="1">
    <citation type="submission" date="2016-10" db="EMBL/GenBank/DDBJ databases">
        <title>Complete Genome Sequence of Peptococcaceae strain DCMF.</title>
        <authorList>
            <person name="Edwards R.J."/>
            <person name="Holland S.I."/>
            <person name="Deshpande N.P."/>
            <person name="Wong Y.K."/>
            <person name="Ertan H."/>
            <person name="Manefield M."/>
            <person name="Russell T.L."/>
            <person name="Lee M.J."/>
        </authorList>
    </citation>
    <scope>NUCLEOTIDE SEQUENCE [LARGE SCALE GENOMIC DNA]</scope>
    <source>
        <strain evidence="1 2">DCMF</strain>
    </source>
</reference>
<name>A0A3G1KYZ0_FORW1</name>
<sequence length="82" mass="9536">MEYLFFPFYQRFRIVTLTGLHDNTKKGRIWMTNQIAQAERIPVRAGYLEGMKEAMVIKTMAHFCPIKIIWPGSCFLSLHSGV</sequence>